<evidence type="ECO:0000256" key="3">
    <source>
        <dbReference type="ARBA" id="ARBA00004496"/>
    </source>
</evidence>
<evidence type="ECO:0000256" key="8">
    <source>
        <dbReference type="ARBA" id="ARBA00022679"/>
    </source>
</evidence>
<dbReference type="NCBIfam" id="NF009855">
    <property type="entry name" value="PRK13321.1"/>
    <property type="match status" value="1"/>
</dbReference>
<evidence type="ECO:0000313" key="18">
    <source>
        <dbReference type="Proteomes" id="UP000671879"/>
    </source>
</evidence>
<dbReference type="PANTHER" id="PTHR34265">
    <property type="entry name" value="TYPE III PANTOTHENATE KINASE"/>
    <property type="match status" value="1"/>
</dbReference>
<sequence length="257" mass="27083">MLLVIDVGNTNTTVGVFDGSKLKSHWRLMSERHTADEVGIYLLNLLRTADIDPRSIDGAIMASVVPPLDGAFSEGIDRYLGRTCLKVSTDLDLGIVIGYGAPHEVGADRIVDAVAGVARYGAPLVIADFGTAITLNVIDAKGVYLGGAIAPGLMTSMEALFGRTAKLPKIALEAPSSVIGRTTMESIQAGILYGNAGLVDGLVRRIWDALGRKTTVIATGGLASAVAAHSETIETVDPWLTLEGLRILYERNGVPRS</sequence>
<evidence type="ECO:0000256" key="2">
    <source>
        <dbReference type="ARBA" id="ARBA00001958"/>
    </source>
</evidence>
<dbReference type="HAMAP" id="MF_01274">
    <property type="entry name" value="Pantothen_kinase_3"/>
    <property type="match status" value="1"/>
</dbReference>
<gene>
    <name evidence="16" type="primary">coaX</name>
    <name evidence="17" type="ORF">KAR29_04010</name>
</gene>
<feature type="binding site" evidence="16">
    <location>
        <begin position="106"/>
        <end position="109"/>
    </location>
    <ligand>
        <name>substrate</name>
    </ligand>
</feature>
<comment type="subunit">
    <text evidence="5 16">Homodimer.</text>
</comment>
<evidence type="ECO:0000256" key="4">
    <source>
        <dbReference type="ARBA" id="ARBA00005225"/>
    </source>
</evidence>
<evidence type="ECO:0000256" key="16">
    <source>
        <dbReference type="HAMAP-Rule" id="MF_01274"/>
    </source>
</evidence>
<evidence type="ECO:0000256" key="9">
    <source>
        <dbReference type="ARBA" id="ARBA00022741"/>
    </source>
</evidence>
<dbReference type="AlphaFoldDB" id="A0A9Q7AA53"/>
<feature type="binding site" evidence="16">
    <location>
        <position position="128"/>
    </location>
    <ligand>
        <name>K(+)</name>
        <dbReference type="ChEBI" id="CHEBI:29103"/>
    </ligand>
</feature>
<evidence type="ECO:0000256" key="10">
    <source>
        <dbReference type="ARBA" id="ARBA00022777"/>
    </source>
</evidence>
<dbReference type="Pfam" id="PF03309">
    <property type="entry name" value="Pan_kinase"/>
    <property type="match status" value="1"/>
</dbReference>
<comment type="pathway">
    <text evidence="4 16">Cofactor biosynthesis; coenzyme A biosynthesis; CoA from (R)-pantothenate: step 1/5.</text>
</comment>
<comment type="function">
    <text evidence="16">Catalyzes the phosphorylation of pantothenate (Pan), the first step in CoA biosynthesis.</text>
</comment>
<proteinExistence type="inferred from homology"/>
<evidence type="ECO:0000313" key="17">
    <source>
        <dbReference type="EMBL" id="QTX33076.1"/>
    </source>
</evidence>
<organism evidence="17 18">
    <name type="scientific">Aminithiophilus ramosus</name>
    <dbReference type="NCBI Taxonomy" id="3029084"/>
    <lineage>
        <taxon>Bacteria</taxon>
        <taxon>Thermotogati</taxon>
        <taxon>Synergistota</taxon>
        <taxon>Synergistia</taxon>
        <taxon>Synergistales</taxon>
        <taxon>Aminithiophilaceae</taxon>
        <taxon>Aminithiophilus</taxon>
    </lineage>
</organism>
<keyword evidence="12 16" id="KW-0630">Potassium</keyword>
<dbReference type="InterPro" id="IPR043129">
    <property type="entry name" value="ATPase_NBD"/>
</dbReference>
<dbReference type="GO" id="GO:0046872">
    <property type="term" value="F:metal ion binding"/>
    <property type="evidence" value="ECO:0007669"/>
    <property type="project" value="UniProtKB-KW"/>
</dbReference>
<keyword evidence="18" id="KW-1185">Reference proteome</keyword>
<dbReference type="SUPFAM" id="SSF53067">
    <property type="entry name" value="Actin-like ATPase domain"/>
    <property type="match status" value="2"/>
</dbReference>
<feature type="active site" description="Proton acceptor" evidence="16">
    <location>
        <position position="108"/>
    </location>
</feature>
<keyword evidence="9 16" id="KW-0547">Nucleotide-binding</keyword>
<comment type="catalytic activity">
    <reaction evidence="1 16">
        <text>(R)-pantothenate + ATP = (R)-4'-phosphopantothenate + ADP + H(+)</text>
        <dbReference type="Rhea" id="RHEA:16373"/>
        <dbReference type="ChEBI" id="CHEBI:10986"/>
        <dbReference type="ChEBI" id="CHEBI:15378"/>
        <dbReference type="ChEBI" id="CHEBI:29032"/>
        <dbReference type="ChEBI" id="CHEBI:30616"/>
        <dbReference type="ChEBI" id="CHEBI:456216"/>
        <dbReference type="EC" id="2.7.1.33"/>
    </reaction>
</comment>
<dbReference type="NCBIfam" id="TIGR00671">
    <property type="entry name" value="baf"/>
    <property type="match status" value="1"/>
</dbReference>
<dbReference type="EC" id="2.7.1.33" evidence="6 16"/>
<keyword evidence="11 16" id="KW-0067">ATP-binding</keyword>
<dbReference type="Gene3D" id="3.30.420.40">
    <property type="match status" value="2"/>
</dbReference>
<accession>A0A9Q7AA53</accession>
<feature type="binding site" evidence="16">
    <location>
        <position position="183"/>
    </location>
    <ligand>
        <name>substrate</name>
    </ligand>
</feature>
<comment type="similarity">
    <text evidence="14 16">Belongs to the type III pantothenate kinase family.</text>
</comment>
<evidence type="ECO:0000256" key="6">
    <source>
        <dbReference type="ARBA" id="ARBA00012102"/>
    </source>
</evidence>
<keyword evidence="8 16" id="KW-0808">Transferase</keyword>
<evidence type="ECO:0000256" key="15">
    <source>
        <dbReference type="ARBA" id="ARBA00040883"/>
    </source>
</evidence>
<dbReference type="GO" id="GO:0005737">
    <property type="term" value="C:cytoplasm"/>
    <property type="evidence" value="ECO:0007669"/>
    <property type="project" value="UniProtKB-SubCell"/>
</dbReference>
<dbReference type="CDD" id="cd24015">
    <property type="entry name" value="ASKHA_NBD_PanK-III"/>
    <property type="match status" value="1"/>
</dbReference>
<comment type="cofactor">
    <cofactor evidence="2">
        <name>K(+)</name>
        <dbReference type="ChEBI" id="CHEBI:29103"/>
    </cofactor>
</comment>
<evidence type="ECO:0000256" key="1">
    <source>
        <dbReference type="ARBA" id="ARBA00001206"/>
    </source>
</evidence>
<dbReference type="PANTHER" id="PTHR34265:SF1">
    <property type="entry name" value="TYPE III PANTOTHENATE KINASE"/>
    <property type="match status" value="1"/>
</dbReference>
<evidence type="ECO:0000256" key="11">
    <source>
        <dbReference type="ARBA" id="ARBA00022840"/>
    </source>
</evidence>
<dbReference type="GO" id="GO:0015937">
    <property type="term" value="P:coenzyme A biosynthetic process"/>
    <property type="evidence" value="ECO:0007669"/>
    <property type="project" value="UniProtKB-UniRule"/>
</dbReference>
<reference evidence="18" key="1">
    <citation type="submission" date="2021-04" db="EMBL/GenBank/DDBJ databases">
        <title>A novel Synergistetes isolate from a pyrite-forming mixed culture.</title>
        <authorList>
            <person name="Bunk B."/>
            <person name="Sproer C."/>
            <person name="Spring S."/>
            <person name="Pester M."/>
        </authorList>
    </citation>
    <scope>NUCLEOTIDE SEQUENCE [LARGE SCALE GENOMIC DNA]</scope>
    <source>
        <strain evidence="18">J.5.4.2-T.3.5.2</strain>
    </source>
</reference>
<feature type="binding site" evidence="16">
    <location>
        <position position="99"/>
    </location>
    <ligand>
        <name>substrate</name>
    </ligand>
</feature>
<dbReference type="GO" id="GO:0004594">
    <property type="term" value="F:pantothenate kinase activity"/>
    <property type="evidence" value="ECO:0007669"/>
    <property type="project" value="UniProtKB-UniRule"/>
</dbReference>
<dbReference type="KEGG" id="aram:KAR29_04010"/>
<name>A0A9Q7AA53_9BACT</name>
<evidence type="ECO:0000256" key="14">
    <source>
        <dbReference type="ARBA" id="ARBA00038036"/>
    </source>
</evidence>
<feature type="binding site" evidence="16">
    <location>
        <begin position="6"/>
        <end position="13"/>
    </location>
    <ligand>
        <name>ATP</name>
        <dbReference type="ChEBI" id="CHEBI:30616"/>
    </ligand>
</feature>
<dbReference type="GO" id="GO:0005524">
    <property type="term" value="F:ATP binding"/>
    <property type="evidence" value="ECO:0007669"/>
    <property type="project" value="UniProtKB-UniRule"/>
</dbReference>
<dbReference type="RefSeq" id="WP_274374350.1">
    <property type="nucleotide sequence ID" value="NZ_CP072943.1"/>
</dbReference>
<evidence type="ECO:0000256" key="5">
    <source>
        <dbReference type="ARBA" id="ARBA00011738"/>
    </source>
</evidence>
<dbReference type="Proteomes" id="UP000671879">
    <property type="component" value="Chromosome"/>
</dbReference>
<keyword evidence="7 16" id="KW-0963">Cytoplasm</keyword>
<keyword evidence="16" id="KW-0479">Metal-binding</keyword>
<comment type="subcellular location">
    <subcellularLocation>
        <location evidence="3 16">Cytoplasm</location>
    </subcellularLocation>
</comment>
<keyword evidence="13 16" id="KW-0173">Coenzyme A biosynthesis</keyword>
<dbReference type="EMBL" id="CP072943">
    <property type="protein sequence ID" value="QTX33076.1"/>
    <property type="molecule type" value="Genomic_DNA"/>
</dbReference>
<protein>
    <recommendedName>
        <fullName evidence="15 16">Type III pantothenate kinase</fullName>
        <ecNumber evidence="6 16">2.7.1.33</ecNumber>
    </recommendedName>
    <alternativeName>
        <fullName evidence="16">PanK-III</fullName>
    </alternativeName>
    <alternativeName>
        <fullName evidence="16">Pantothenic acid kinase</fullName>
    </alternativeName>
</protein>
<dbReference type="InterPro" id="IPR004619">
    <property type="entry name" value="Type_III_PanK"/>
</dbReference>
<feature type="binding site" evidence="16">
    <location>
        <position position="131"/>
    </location>
    <ligand>
        <name>ATP</name>
        <dbReference type="ChEBI" id="CHEBI:30616"/>
    </ligand>
</feature>
<evidence type="ECO:0000256" key="13">
    <source>
        <dbReference type="ARBA" id="ARBA00022993"/>
    </source>
</evidence>
<keyword evidence="10 16" id="KW-0418">Kinase</keyword>
<evidence type="ECO:0000256" key="12">
    <source>
        <dbReference type="ARBA" id="ARBA00022958"/>
    </source>
</evidence>
<comment type="cofactor">
    <cofactor evidence="16">
        <name>NH4(+)</name>
        <dbReference type="ChEBI" id="CHEBI:28938"/>
    </cofactor>
    <cofactor evidence="16">
        <name>K(+)</name>
        <dbReference type="ChEBI" id="CHEBI:29103"/>
    </cofactor>
    <text evidence="16">A monovalent cation. Ammonium or potassium.</text>
</comment>
<evidence type="ECO:0000256" key="7">
    <source>
        <dbReference type="ARBA" id="ARBA00022490"/>
    </source>
</evidence>